<keyword evidence="5" id="KW-0288">FMN</keyword>
<name>A0AA86GJK7_9SPHN</name>
<comment type="similarity">
    <text evidence="2">Belongs to the nitronate monooxygenase family. NMO class I subfamily.</text>
</comment>
<gene>
    <name evidence="12" type="ORF">SGRAN_1379</name>
</gene>
<organism evidence="12 13">
    <name type="scientific">Sphingopyxis granuli</name>
    <dbReference type="NCBI Taxonomy" id="267128"/>
    <lineage>
        <taxon>Bacteria</taxon>
        <taxon>Pseudomonadati</taxon>
        <taxon>Pseudomonadota</taxon>
        <taxon>Alphaproteobacteria</taxon>
        <taxon>Sphingomonadales</taxon>
        <taxon>Sphingomonadaceae</taxon>
        <taxon>Sphingopyxis</taxon>
    </lineage>
</organism>
<evidence type="ECO:0000256" key="10">
    <source>
        <dbReference type="ARBA" id="ARBA00049401"/>
    </source>
</evidence>
<proteinExistence type="inferred from homology"/>
<dbReference type="GO" id="GO:0018580">
    <property type="term" value="F:nitronate monooxygenase activity"/>
    <property type="evidence" value="ECO:0007669"/>
    <property type="project" value="InterPro"/>
</dbReference>
<evidence type="ECO:0000256" key="2">
    <source>
        <dbReference type="ARBA" id="ARBA00009881"/>
    </source>
</evidence>
<evidence type="ECO:0000256" key="5">
    <source>
        <dbReference type="ARBA" id="ARBA00022643"/>
    </source>
</evidence>
<evidence type="ECO:0000256" key="9">
    <source>
        <dbReference type="ARBA" id="ARBA00031155"/>
    </source>
</evidence>
<keyword evidence="6" id="KW-0547">Nucleotide-binding</keyword>
<dbReference type="PANTHER" id="PTHR42747">
    <property type="entry name" value="NITRONATE MONOOXYGENASE-RELATED"/>
    <property type="match status" value="1"/>
</dbReference>
<dbReference type="InterPro" id="IPR004136">
    <property type="entry name" value="NMO"/>
</dbReference>
<dbReference type="Pfam" id="PF03060">
    <property type="entry name" value="NMO"/>
    <property type="match status" value="1"/>
</dbReference>
<evidence type="ECO:0000256" key="11">
    <source>
        <dbReference type="ARBA" id="ARBA00067136"/>
    </source>
</evidence>
<dbReference type="KEGG" id="sgi:SGRAN_1379"/>
<protein>
    <recommendedName>
        <fullName evidence="11">Nitronate monooxygenase</fullName>
    </recommendedName>
    <alternativeName>
        <fullName evidence="9">Propionate 3-nitronate monooxygenase</fullName>
    </alternativeName>
</protein>
<sequence length="363" mass="36716">MPGWPDRRLTGLFGTRHPIVQAPMAGATSTDMIVGAMAGGALGSLPCGMLTPDGVAAAVAAIRERSDAPLNLNFFCHRLPPAPDTGAWQAALAPYYAEYGIADAGPPPPLRAPFDAAMGEAAVAAKPAVASFHYGLPDEALLAPLRVAGIAIVSSATTVAEARHLAARGCDAIIAMGYEAGGHRGWFLGEEPDSQIGTMALVPQVVDAVACPVIAAGGIADARGVAAALMLGAAGVQIGTAYLFTDEAPIGAAHRRALNGPEAEATLLTNLFSGGVARGMRNRLVAELGPMADAAPPFPHASATLAPLRKANEAQGGGDFSPLWAGQAAPLGRAGTARALTERLASEALARLDGSGSHPPQSR</sequence>
<dbReference type="GO" id="GO:0000166">
    <property type="term" value="F:nucleotide binding"/>
    <property type="evidence" value="ECO:0007669"/>
    <property type="project" value="UniProtKB-KW"/>
</dbReference>
<evidence type="ECO:0000256" key="3">
    <source>
        <dbReference type="ARBA" id="ARBA00022575"/>
    </source>
</evidence>
<dbReference type="AlphaFoldDB" id="A0AA86GJK7"/>
<keyword evidence="7 12" id="KW-0560">Oxidoreductase</keyword>
<accession>A0AA86GJK7</accession>
<keyword evidence="8" id="KW-0503">Monooxygenase</keyword>
<dbReference type="FunFam" id="3.20.20.70:FF:000154">
    <property type="entry name" value="Probable nitronate monooxygenase"/>
    <property type="match status" value="1"/>
</dbReference>
<evidence type="ECO:0000256" key="4">
    <source>
        <dbReference type="ARBA" id="ARBA00022630"/>
    </source>
</evidence>
<dbReference type="GO" id="GO:0051213">
    <property type="term" value="F:dioxygenase activity"/>
    <property type="evidence" value="ECO:0007669"/>
    <property type="project" value="UniProtKB-KW"/>
</dbReference>
<comment type="cofactor">
    <cofactor evidence="1">
        <name>FMN</name>
        <dbReference type="ChEBI" id="CHEBI:58210"/>
    </cofactor>
</comment>
<dbReference type="PANTHER" id="PTHR42747:SF3">
    <property type="entry name" value="NITRONATE MONOOXYGENASE-RELATED"/>
    <property type="match status" value="1"/>
</dbReference>
<keyword evidence="3" id="KW-0216">Detoxification</keyword>
<keyword evidence="4" id="KW-0285">Flavoprotein</keyword>
<dbReference type="GO" id="GO:0009636">
    <property type="term" value="P:response to toxic substance"/>
    <property type="evidence" value="ECO:0007669"/>
    <property type="project" value="UniProtKB-KW"/>
</dbReference>
<dbReference type="InterPro" id="IPR013785">
    <property type="entry name" value="Aldolase_TIM"/>
</dbReference>
<comment type="catalytic activity">
    <reaction evidence="10">
        <text>3 propionate 3-nitronate + 3 O2 + H2O = 3 3-oxopropanoate + 2 nitrate + nitrite + H2O2 + 3 H(+)</text>
        <dbReference type="Rhea" id="RHEA:57332"/>
        <dbReference type="ChEBI" id="CHEBI:15377"/>
        <dbReference type="ChEBI" id="CHEBI:15378"/>
        <dbReference type="ChEBI" id="CHEBI:15379"/>
        <dbReference type="ChEBI" id="CHEBI:16240"/>
        <dbReference type="ChEBI" id="CHEBI:16301"/>
        <dbReference type="ChEBI" id="CHEBI:17632"/>
        <dbReference type="ChEBI" id="CHEBI:33190"/>
        <dbReference type="ChEBI" id="CHEBI:136067"/>
    </reaction>
</comment>
<evidence type="ECO:0000313" key="13">
    <source>
        <dbReference type="Proteomes" id="UP000058599"/>
    </source>
</evidence>
<dbReference type="CDD" id="cd04730">
    <property type="entry name" value="NPD_like"/>
    <property type="match status" value="1"/>
</dbReference>
<keyword evidence="13" id="KW-1185">Reference proteome</keyword>
<dbReference type="Proteomes" id="UP000058599">
    <property type="component" value="Chromosome"/>
</dbReference>
<dbReference type="EMBL" id="CP012199">
    <property type="protein sequence ID" value="AMG73768.1"/>
    <property type="molecule type" value="Genomic_DNA"/>
</dbReference>
<evidence type="ECO:0000256" key="1">
    <source>
        <dbReference type="ARBA" id="ARBA00001917"/>
    </source>
</evidence>
<dbReference type="RefSeq" id="WP_067181929.1">
    <property type="nucleotide sequence ID" value="NZ_CP012199.1"/>
</dbReference>
<evidence type="ECO:0000256" key="6">
    <source>
        <dbReference type="ARBA" id="ARBA00022741"/>
    </source>
</evidence>
<evidence type="ECO:0000256" key="8">
    <source>
        <dbReference type="ARBA" id="ARBA00023033"/>
    </source>
</evidence>
<evidence type="ECO:0000256" key="7">
    <source>
        <dbReference type="ARBA" id="ARBA00023002"/>
    </source>
</evidence>
<dbReference type="Gene3D" id="3.20.20.70">
    <property type="entry name" value="Aldolase class I"/>
    <property type="match status" value="1"/>
</dbReference>
<reference evidence="12 13" key="1">
    <citation type="journal article" date="2016" name="BMC Genomics">
        <title>Genomic analysis of the nitrate-respiring Sphingopyxis granuli (formerly Sphingomonas macrogoltabida) strain TFA.</title>
        <authorList>
            <person name="Garcia-Romero I."/>
            <person name="Perez-Pulido A.J."/>
            <person name="Gonzalez-Flores Y.E."/>
            <person name="Reyes-Ramirez F."/>
            <person name="Santero E."/>
            <person name="Floriano B."/>
        </authorList>
    </citation>
    <scope>NUCLEOTIDE SEQUENCE [LARGE SCALE GENOMIC DNA]</scope>
    <source>
        <strain evidence="12 13">TFA</strain>
    </source>
</reference>
<evidence type="ECO:0000313" key="12">
    <source>
        <dbReference type="EMBL" id="AMG73768.1"/>
    </source>
</evidence>
<dbReference type="SUPFAM" id="SSF51412">
    <property type="entry name" value="Inosine monophosphate dehydrogenase (IMPDH)"/>
    <property type="match status" value="1"/>
</dbReference>
<keyword evidence="12" id="KW-0223">Dioxygenase</keyword>